<feature type="short sequence motif" description="Beta-hairpin" evidence="12">
    <location>
        <begin position="91"/>
        <end position="114"/>
    </location>
</feature>
<evidence type="ECO:0000256" key="2">
    <source>
        <dbReference type="ARBA" id="ARBA00008533"/>
    </source>
</evidence>
<evidence type="ECO:0000256" key="11">
    <source>
        <dbReference type="ARBA" id="ARBA00029504"/>
    </source>
</evidence>
<dbReference type="InterPro" id="IPR001943">
    <property type="entry name" value="UVR_dom"/>
</dbReference>
<dbReference type="Proteomes" id="UP000006890">
    <property type="component" value="Chromosome"/>
</dbReference>
<dbReference type="Pfam" id="PF17757">
    <property type="entry name" value="UvrB_inter"/>
    <property type="match status" value="1"/>
</dbReference>
<name>E4QA45_CALH1</name>
<dbReference type="PROSITE" id="PS51192">
    <property type="entry name" value="HELICASE_ATP_BIND_1"/>
    <property type="match status" value="1"/>
</dbReference>
<dbReference type="GO" id="GO:0006289">
    <property type="term" value="P:nucleotide-excision repair"/>
    <property type="evidence" value="ECO:0007669"/>
    <property type="project" value="UniProtKB-UniRule"/>
</dbReference>
<dbReference type="GO" id="GO:0009381">
    <property type="term" value="F:excinuclease ABC activity"/>
    <property type="evidence" value="ECO:0007669"/>
    <property type="project" value="UniProtKB-UniRule"/>
</dbReference>
<dbReference type="HOGENOM" id="CLU_009621_2_1_9"/>
<evidence type="ECO:0000259" key="15">
    <source>
        <dbReference type="PROSITE" id="PS50151"/>
    </source>
</evidence>
<dbReference type="InterPro" id="IPR004807">
    <property type="entry name" value="UvrB"/>
</dbReference>
<dbReference type="CDD" id="cd17916">
    <property type="entry name" value="DEXHc_UvrB"/>
    <property type="match status" value="1"/>
</dbReference>
<dbReference type="SUPFAM" id="SSF52540">
    <property type="entry name" value="P-loop containing nucleoside triphosphate hydrolases"/>
    <property type="match status" value="2"/>
</dbReference>
<evidence type="ECO:0000259" key="17">
    <source>
        <dbReference type="PROSITE" id="PS51194"/>
    </source>
</evidence>
<feature type="binding site" evidence="12">
    <location>
        <begin position="38"/>
        <end position="45"/>
    </location>
    <ligand>
        <name>ATP</name>
        <dbReference type="ChEBI" id="CHEBI:30616"/>
    </ligand>
</feature>
<organism evidence="18 19">
    <name type="scientific">Caldicellulosiruptor hydrothermalis (strain DSM 18901 / VKM B-2411 / 108)</name>
    <dbReference type="NCBI Taxonomy" id="632292"/>
    <lineage>
        <taxon>Bacteria</taxon>
        <taxon>Bacillati</taxon>
        <taxon>Bacillota</taxon>
        <taxon>Bacillota incertae sedis</taxon>
        <taxon>Caldicellulosiruptorales</taxon>
        <taxon>Caldicellulosiruptoraceae</taxon>
        <taxon>Caldicellulosiruptor</taxon>
    </lineage>
</organism>
<dbReference type="CDD" id="cd18790">
    <property type="entry name" value="SF2_C_UvrB"/>
    <property type="match status" value="1"/>
</dbReference>
<evidence type="ECO:0000256" key="1">
    <source>
        <dbReference type="ARBA" id="ARBA00004496"/>
    </source>
</evidence>
<dbReference type="HAMAP" id="MF_00204">
    <property type="entry name" value="UvrB"/>
    <property type="match status" value="1"/>
</dbReference>
<evidence type="ECO:0000259" key="16">
    <source>
        <dbReference type="PROSITE" id="PS51192"/>
    </source>
</evidence>
<dbReference type="OrthoDB" id="9806651at2"/>
<gene>
    <name evidence="12 18" type="primary">uvrB</name>
    <name evidence="18" type="ordered locus">Calhy_1298</name>
</gene>
<comment type="function">
    <text evidence="12">The UvrABC repair system catalyzes the recognition and processing of DNA lesions. A damage recognition complex composed of 2 UvrA and 2 UvrB subunits scans DNA for abnormalities. Upon binding of the UvrA(2)B(2) complex to a putative damaged site, the DNA wraps around one UvrB monomer. DNA wrap is dependent on ATP binding by UvrB and probably causes local melting of the DNA helix, facilitating insertion of UvrB beta-hairpin between the DNA strands. Then UvrB probes one DNA strand for the presence of a lesion. If a lesion is found the UvrA subunits dissociate and the UvrB-DNA preincision complex is formed. This complex is subsequently bound by UvrC and the second UvrB is released. If no lesion is found, the DNA wraps around the other UvrB subunit that will check the other stand for damage.</text>
</comment>
<keyword evidence="8 12" id="KW-0267">Excision nuclease</keyword>
<proteinExistence type="inferred from homology"/>
<dbReference type="InterPro" id="IPR041471">
    <property type="entry name" value="UvrB_inter"/>
</dbReference>
<comment type="domain">
    <text evidence="12">The beta-hairpin motif is involved in DNA binding.</text>
</comment>
<keyword evidence="12 13" id="KW-0742">SOS response</keyword>
<dbReference type="InterPro" id="IPR036876">
    <property type="entry name" value="UVR_dom_sf"/>
</dbReference>
<dbReference type="Gene3D" id="4.10.860.10">
    <property type="entry name" value="UVR domain"/>
    <property type="match status" value="1"/>
</dbReference>
<reference key="1">
    <citation type="submission" date="2010-09" db="EMBL/GenBank/DDBJ databases">
        <title>Complete sequence of Caldicellulosiruptor hydrothermalis 108.</title>
        <authorList>
            <consortium name="US DOE Joint Genome Institute"/>
            <person name="Lucas S."/>
            <person name="Copeland A."/>
            <person name="Lapidus A."/>
            <person name="Cheng J.-F."/>
            <person name="Bruce D."/>
            <person name="Goodwin L."/>
            <person name="Pitluck S."/>
            <person name="Davenport K."/>
            <person name="Detter J.C."/>
            <person name="Han C."/>
            <person name="Tapia R."/>
            <person name="Land M."/>
            <person name="Hauser L."/>
            <person name="Chang Y.-J."/>
            <person name="Jeffries C."/>
            <person name="Kyrpides N."/>
            <person name="Ivanova N."/>
            <person name="Mikhailova N."/>
            <person name="Blumer-Schuette S.E."/>
            <person name="Kelly R.M."/>
            <person name="Woyke T."/>
        </authorList>
    </citation>
    <scope>NUCLEOTIDE SEQUENCE</scope>
    <source>
        <strain>108</strain>
    </source>
</reference>
<comment type="subunit">
    <text evidence="10 12 13">Forms a heterotetramer with UvrA during the search for lesions. Interacts with UvrC in an incision complex.</text>
</comment>
<dbReference type="GO" id="GO:0009380">
    <property type="term" value="C:excinuclease repair complex"/>
    <property type="evidence" value="ECO:0007669"/>
    <property type="project" value="InterPro"/>
</dbReference>
<dbReference type="EMBL" id="CP002219">
    <property type="protein sequence ID" value="ADQ07017.1"/>
    <property type="molecule type" value="Genomic_DNA"/>
</dbReference>
<evidence type="ECO:0000256" key="5">
    <source>
        <dbReference type="ARBA" id="ARBA00022763"/>
    </source>
</evidence>
<dbReference type="NCBIfam" id="NF003673">
    <property type="entry name" value="PRK05298.1"/>
    <property type="match status" value="1"/>
</dbReference>
<feature type="coiled-coil region" evidence="14">
    <location>
        <begin position="617"/>
        <end position="648"/>
    </location>
</feature>
<feature type="domain" description="Helicase C-terminal" evidence="17">
    <location>
        <begin position="429"/>
        <end position="591"/>
    </location>
</feature>
<keyword evidence="4 12" id="KW-0547">Nucleotide-binding</keyword>
<keyword evidence="9 12" id="KW-0234">DNA repair</keyword>
<dbReference type="SUPFAM" id="SSF46600">
    <property type="entry name" value="C-terminal UvrC-binding domain of UvrB"/>
    <property type="match status" value="1"/>
</dbReference>
<dbReference type="InterPro" id="IPR006935">
    <property type="entry name" value="Helicase/UvrB_N"/>
</dbReference>
<dbReference type="InterPro" id="IPR014001">
    <property type="entry name" value="Helicase_ATP-bd"/>
</dbReference>
<comment type="subcellular location">
    <subcellularLocation>
        <location evidence="1 12 13">Cytoplasm</location>
    </subcellularLocation>
</comment>
<dbReference type="eggNOG" id="COG0556">
    <property type="taxonomic scope" value="Bacteria"/>
</dbReference>
<dbReference type="InterPro" id="IPR027417">
    <property type="entry name" value="P-loop_NTPase"/>
</dbReference>
<comment type="similarity">
    <text evidence="2 12 13">Belongs to the UvrB family.</text>
</comment>
<evidence type="ECO:0000313" key="19">
    <source>
        <dbReference type="Proteomes" id="UP000006890"/>
    </source>
</evidence>
<evidence type="ECO:0000256" key="13">
    <source>
        <dbReference type="RuleBase" id="RU003587"/>
    </source>
</evidence>
<dbReference type="Gene3D" id="6.10.140.240">
    <property type="match status" value="1"/>
</dbReference>
<evidence type="ECO:0000256" key="4">
    <source>
        <dbReference type="ARBA" id="ARBA00022741"/>
    </source>
</evidence>
<evidence type="ECO:0000256" key="8">
    <source>
        <dbReference type="ARBA" id="ARBA00022881"/>
    </source>
</evidence>
<dbReference type="Gene3D" id="3.40.50.300">
    <property type="entry name" value="P-loop containing nucleotide triphosphate hydrolases"/>
    <property type="match status" value="3"/>
</dbReference>
<protein>
    <recommendedName>
        <fullName evidence="11 12">UvrABC system protein B</fullName>
        <shortName evidence="12">Protein UvrB</shortName>
    </recommendedName>
    <alternativeName>
        <fullName evidence="12">Excinuclease ABC subunit B</fullName>
    </alternativeName>
</protein>
<dbReference type="AlphaFoldDB" id="E4QA45"/>
<keyword evidence="3 12" id="KW-0963">Cytoplasm</keyword>
<sequence>MKKFKLVSDFKPTGDQPKAIEMLTEGILKGEKFQTLLGVTGSGKTFTMAKVIENVQRPTLVLAHNKTLAAQLCSEFREFFPENAVEFFVSYYDYYQPEAYIPETDTYIEKDSSINEEIDKLRHSATSALFERRDVIIVASVSCIYSLGSPEDYLNLTISLRPGMTKDRDEVIRELIRMQYERNDVDFRRGRFRVRGDVLEVFPASNTDRAIRIEFFGDEIERITEFDVVTGEVIGRRNHVAIFPASHYVTTAEKLKRAIKSIEEELEQRLKELRSMGKLVEAQRLEQRTRYDIEMLQEMGFCKGIENYSRHLTGRPPGSPPYTLLDYFPKDFIMFIDESHVTIPQVRAMYNGDKARKDALVEYGFRLPSAYDNRPLTFEEFEEKLNQVIFVSATPGPYELKKSSRIVEQIIRPTGLVDPEIEVHPVQGQIDHLIGEIRKRVEKNQRVLVTTLTKKMAESLTDYLKDVGIRVRYMHSDIDTIERMQIIRDLRLGKFDVLVGINLLREGLDLPEVSLVAILDADKEGFLRSETSLIQTIGRAARNVYGKVIMYADRITNAMQRAIDETNRRRKIQIEYNQKHGIVPQTVRKGIRQIIEATVSVAEEEEKYEVVEKDIVENMTKEEIEEYIKELEQEMKKHAIELEFEKAAKIRDKIFELKKLL</sequence>
<keyword evidence="14" id="KW-0175">Coiled coil</keyword>
<evidence type="ECO:0000256" key="12">
    <source>
        <dbReference type="HAMAP-Rule" id="MF_00204"/>
    </source>
</evidence>
<feature type="coiled-coil region" evidence="14">
    <location>
        <begin position="245"/>
        <end position="283"/>
    </location>
</feature>
<dbReference type="PROSITE" id="PS51194">
    <property type="entry name" value="HELICASE_CTER"/>
    <property type="match status" value="1"/>
</dbReference>
<dbReference type="NCBIfam" id="TIGR00631">
    <property type="entry name" value="uvrb"/>
    <property type="match status" value="1"/>
</dbReference>
<dbReference type="GO" id="GO:0009432">
    <property type="term" value="P:SOS response"/>
    <property type="evidence" value="ECO:0007669"/>
    <property type="project" value="UniProtKB-UniRule"/>
</dbReference>
<feature type="domain" description="UVR" evidence="15">
    <location>
        <begin position="625"/>
        <end position="660"/>
    </location>
</feature>
<dbReference type="Pfam" id="PF12344">
    <property type="entry name" value="UvrB"/>
    <property type="match status" value="1"/>
</dbReference>
<dbReference type="InterPro" id="IPR001650">
    <property type="entry name" value="Helicase_C-like"/>
</dbReference>
<evidence type="ECO:0000256" key="14">
    <source>
        <dbReference type="SAM" id="Coils"/>
    </source>
</evidence>
<dbReference type="InterPro" id="IPR024759">
    <property type="entry name" value="UvrB_YAD/RRR_dom"/>
</dbReference>
<dbReference type="GO" id="GO:0003677">
    <property type="term" value="F:DNA binding"/>
    <property type="evidence" value="ECO:0007669"/>
    <property type="project" value="UniProtKB-UniRule"/>
</dbReference>
<dbReference type="SMART" id="SM00487">
    <property type="entry name" value="DEXDc"/>
    <property type="match status" value="1"/>
</dbReference>
<keyword evidence="6 12" id="KW-0228">DNA excision</keyword>
<keyword evidence="19" id="KW-1185">Reference proteome</keyword>
<keyword evidence="5 12" id="KW-0227">DNA damage</keyword>
<dbReference type="SMART" id="SM00490">
    <property type="entry name" value="HELICc"/>
    <property type="match status" value="1"/>
</dbReference>
<evidence type="ECO:0000256" key="9">
    <source>
        <dbReference type="ARBA" id="ARBA00023204"/>
    </source>
</evidence>
<dbReference type="KEGG" id="chd:Calhy_1298"/>
<accession>E4QA45</accession>
<dbReference type="GO" id="GO:0005737">
    <property type="term" value="C:cytoplasm"/>
    <property type="evidence" value="ECO:0007669"/>
    <property type="project" value="UniProtKB-SubCell"/>
</dbReference>
<evidence type="ECO:0000256" key="10">
    <source>
        <dbReference type="ARBA" id="ARBA00026033"/>
    </source>
</evidence>
<evidence type="ECO:0000256" key="6">
    <source>
        <dbReference type="ARBA" id="ARBA00022769"/>
    </source>
</evidence>
<dbReference type="RefSeq" id="WP_013403194.1">
    <property type="nucleotide sequence ID" value="NC_014652.1"/>
</dbReference>
<dbReference type="PROSITE" id="PS50151">
    <property type="entry name" value="UVR"/>
    <property type="match status" value="1"/>
</dbReference>
<dbReference type="Pfam" id="PF04851">
    <property type="entry name" value="ResIII"/>
    <property type="match status" value="1"/>
</dbReference>
<evidence type="ECO:0000256" key="7">
    <source>
        <dbReference type="ARBA" id="ARBA00022840"/>
    </source>
</evidence>
<dbReference type="Pfam" id="PF00271">
    <property type="entry name" value="Helicase_C"/>
    <property type="match status" value="1"/>
</dbReference>
<reference evidence="18 19" key="2">
    <citation type="journal article" date="2011" name="J. Bacteriol.">
        <title>Complete genome sequences for the anaerobic, extremely thermophilic plant biomass-degrading bacteria Caldicellulosiruptor hydrothermalis, Caldicellulosiruptor kristjanssonii, Caldicellulosiruptor kronotskyensis, Caldicellulosiruptor owensenis, and Caldicellulosiruptor lactoaceticus.</title>
        <authorList>
            <person name="Blumer-Schuette S.E."/>
            <person name="Ozdemir I."/>
            <person name="Mistry D."/>
            <person name="Lucas S."/>
            <person name="Lapidus A."/>
            <person name="Cheng J.F."/>
            <person name="Goodwin L.A."/>
            <person name="Pitluck S."/>
            <person name="Land M.L."/>
            <person name="Hauser L.J."/>
            <person name="Woyke T."/>
            <person name="Mikhailova N."/>
            <person name="Pati A."/>
            <person name="Kyrpides N.C."/>
            <person name="Ivanova N."/>
            <person name="Detter J.C."/>
            <person name="Walston-Davenport K."/>
            <person name="Han S."/>
            <person name="Adams M.W."/>
            <person name="Kelly R.M."/>
        </authorList>
    </citation>
    <scope>NUCLEOTIDE SEQUENCE [LARGE SCALE GENOMIC DNA]</scope>
    <source>
        <strain evidence="19">DSM 18901 / VKM B-2411 / 108</strain>
    </source>
</reference>
<dbReference type="Pfam" id="PF02151">
    <property type="entry name" value="UVR"/>
    <property type="match status" value="1"/>
</dbReference>
<dbReference type="GO" id="GO:0016887">
    <property type="term" value="F:ATP hydrolysis activity"/>
    <property type="evidence" value="ECO:0007669"/>
    <property type="project" value="InterPro"/>
</dbReference>
<keyword evidence="7 12" id="KW-0067">ATP-binding</keyword>
<dbReference type="GO" id="GO:0005524">
    <property type="term" value="F:ATP binding"/>
    <property type="evidence" value="ECO:0007669"/>
    <property type="project" value="UniProtKB-UniRule"/>
</dbReference>
<feature type="domain" description="Helicase ATP-binding" evidence="16">
    <location>
        <begin position="25"/>
        <end position="178"/>
    </location>
</feature>
<dbReference type="STRING" id="632292.Calhy_1298"/>
<dbReference type="PANTHER" id="PTHR24029">
    <property type="entry name" value="UVRABC SYSTEM PROTEIN B"/>
    <property type="match status" value="1"/>
</dbReference>
<evidence type="ECO:0000313" key="18">
    <source>
        <dbReference type="EMBL" id="ADQ07017.1"/>
    </source>
</evidence>
<dbReference type="PANTHER" id="PTHR24029:SF0">
    <property type="entry name" value="UVRABC SYSTEM PROTEIN B"/>
    <property type="match status" value="1"/>
</dbReference>
<evidence type="ECO:0000256" key="3">
    <source>
        <dbReference type="ARBA" id="ARBA00022490"/>
    </source>
</evidence>